<accession>A0A2U1JCB6</accession>
<feature type="region of interest" description="Disordered" evidence="1">
    <location>
        <begin position="590"/>
        <end position="638"/>
    </location>
</feature>
<dbReference type="InterPro" id="IPR027267">
    <property type="entry name" value="AH/BAR_dom_sf"/>
</dbReference>
<evidence type="ECO:0000256" key="1">
    <source>
        <dbReference type="SAM" id="MobiDB-lite"/>
    </source>
</evidence>
<protein>
    <recommendedName>
        <fullName evidence="2">PX domain-containing protein</fullName>
    </recommendedName>
</protein>
<dbReference type="Proteomes" id="UP000245591">
    <property type="component" value="Unassembled WGS sequence"/>
</dbReference>
<dbReference type="InterPro" id="IPR001683">
    <property type="entry name" value="PX_dom"/>
</dbReference>
<dbReference type="InterPro" id="IPR036871">
    <property type="entry name" value="PX_dom_sf"/>
</dbReference>
<evidence type="ECO:0000313" key="3">
    <source>
        <dbReference type="EMBL" id="PWA02664.1"/>
    </source>
</evidence>
<keyword evidence="4" id="KW-1185">Reference proteome</keyword>
<dbReference type="EMBL" id="MBFU01000067">
    <property type="protein sequence ID" value="PWA02664.1"/>
    <property type="molecule type" value="Genomic_DNA"/>
</dbReference>
<feature type="region of interest" description="Disordered" evidence="1">
    <location>
        <begin position="679"/>
        <end position="698"/>
    </location>
</feature>
<feature type="compositionally biased region" description="Low complexity" evidence="1">
    <location>
        <begin position="594"/>
        <end position="633"/>
    </location>
</feature>
<feature type="region of interest" description="Disordered" evidence="1">
    <location>
        <begin position="49"/>
        <end position="78"/>
    </location>
</feature>
<dbReference type="GO" id="GO:0035091">
    <property type="term" value="F:phosphatidylinositol binding"/>
    <property type="evidence" value="ECO:0007669"/>
    <property type="project" value="InterPro"/>
</dbReference>
<feature type="domain" description="PX" evidence="2">
    <location>
        <begin position="76"/>
        <end position="155"/>
    </location>
</feature>
<comment type="caution">
    <text evidence="3">The sequence shown here is derived from an EMBL/GenBank/DDBJ whole genome shotgun (WGS) entry which is preliminary data.</text>
</comment>
<dbReference type="Gene3D" id="1.20.1270.60">
    <property type="entry name" value="Arfaptin homology (AH) domain/BAR domain"/>
    <property type="match status" value="1"/>
</dbReference>
<sequence>MIKCVVPQATAHETDLFFLIYYKSQIKNFNFQTKNQIQLINKNTKILQKTNNPKSNTSLNSQETETESSISPNPNKDTQSWKSIARSYSQCLWLYHQLKEFNSSVIYSHFPDTPITRFIREPIYLEHKRAQIERWISFAFSDITNEKALNIISFFLTSENLDSSINSQKSMFSWLKSKLSDTKDNSNVQLYKPVGQFVEWDEDLIRTRMKHITMLERSYTQLKQAIISLSLQQQEIGVADNAFVDSLKEMFQKPNPYSYNTTPENCIIEKPIYTKNFEKFYLDLRILSKTKRIDSIIYKEDYYLDEQETVDSLTEIIKVINSYKEQLNNYFRILAKFDKATINYADISSLAEEAYSKYSETSSKLLKAEQAEKKAKDDLDSLKTDFSNASLSLNSDTLAFEKFRYNTIRNSIAKYAKSKHQFATARLKLYKSTLSCIKEKNNQPPKFIPTSRIGQLMELQSKARKSNSSEFGNEIQTPYSVTKFASTVSLDLGKSSSFSPVTSSNKTDSFTFKHPSFEWPSSSISAAESFIYASQPFRYDFSSSFELQNDTEPWITKNEEPMLRSVLVKSLLLPPEFAFCSTDSSTQKLDNYIPLSSPNPSTSSTQLTKKPKSASSASLSSSNHYSISTSTKSVSKPQNFHRNIYNGLGIYSQNQNLNQKTKLSKKPNSQGIIIHNTEKNNNSYSSTSTSTSTLIPPTQKSRDYLSQFDTKPHLKNYKNLPTNGKEFSPSNLLSFEPHLGSKLNNHFLENPESYQPRNMSNNFNHKQKWIDYEENSLIGSNISNEFIQDEGYFNKNEINLGFKNSHFTNSEFKESEDVINSAKIGKTVNKSSFIKDYDYKISCGHTFDDKLGDDIITNGNSYKYGFQKYNSNATLNTTTKQ</sequence>
<name>A0A2U1JCB6_SMIAN</name>
<proteinExistence type="predicted"/>
<dbReference type="AlphaFoldDB" id="A0A2U1JCB6"/>
<evidence type="ECO:0000313" key="4">
    <source>
        <dbReference type="Proteomes" id="UP000245591"/>
    </source>
</evidence>
<evidence type="ECO:0000259" key="2">
    <source>
        <dbReference type="Pfam" id="PF00787"/>
    </source>
</evidence>
<dbReference type="Pfam" id="PF00787">
    <property type="entry name" value="PX"/>
    <property type="match status" value="1"/>
</dbReference>
<feature type="compositionally biased region" description="Low complexity" evidence="1">
    <location>
        <begin position="679"/>
        <end position="693"/>
    </location>
</feature>
<reference evidence="3 4" key="1">
    <citation type="journal article" date="2018" name="MBio">
        <title>Comparative Genomics Reveals the Core Gene Toolbox for the Fungus-Insect Symbiosis.</title>
        <authorList>
            <person name="Wang Y."/>
            <person name="Stata M."/>
            <person name="Wang W."/>
            <person name="Stajich J.E."/>
            <person name="White M.M."/>
            <person name="Moncalvo J.M."/>
        </authorList>
    </citation>
    <scope>NUCLEOTIDE SEQUENCE [LARGE SCALE GENOMIC DNA]</scope>
    <source>
        <strain evidence="3 4">AUS-126-30</strain>
    </source>
</reference>
<dbReference type="Gene3D" id="3.30.1520.10">
    <property type="entry name" value="Phox-like domain"/>
    <property type="match status" value="1"/>
</dbReference>
<dbReference type="SUPFAM" id="SSF64268">
    <property type="entry name" value="PX domain"/>
    <property type="match status" value="1"/>
</dbReference>
<organism evidence="3 4">
    <name type="scientific">Smittium angustum</name>
    <dbReference type="NCBI Taxonomy" id="133377"/>
    <lineage>
        <taxon>Eukaryota</taxon>
        <taxon>Fungi</taxon>
        <taxon>Fungi incertae sedis</taxon>
        <taxon>Zoopagomycota</taxon>
        <taxon>Kickxellomycotina</taxon>
        <taxon>Harpellomycetes</taxon>
        <taxon>Harpellales</taxon>
        <taxon>Legeriomycetaceae</taxon>
        <taxon>Smittium</taxon>
    </lineage>
</organism>
<gene>
    <name evidence="3" type="ORF">BB558_001190</name>
</gene>